<dbReference type="OrthoDB" id="2135762at2759"/>
<organism evidence="1 2">
    <name type="scientific">Athelia psychrophila</name>
    <dbReference type="NCBI Taxonomy" id="1759441"/>
    <lineage>
        <taxon>Eukaryota</taxon>
        <taxon>Fungi</taxon>
        <taxon>Dikarya</taxon>
        <taxon>Basidiomycota</taxon>
        <taxon>Agaricomycotina</taxon>
        <taxon>Agaricomycetes</taxon>
        <taxon>Agaricomycetidae</taxon>
        <taxon>Atheliales</taxon>
        <taxon>Atheliaceae</taxon>
        <taxon>Athelia</taxon>
    </lineage>
</organism>
<dbReference type="Proteomes" id="UP000076532">
    <property type="component" value="Unassembled WGS sequence"/>
</dbReference>
<keyword evidence="2" id="KW-1185">Reference proteome</keyword>
<protein>
    <submittedName>
        <fullName evidence="1">Uncharacterized protein</fullName>
    </submittedName>
</protein>
<reference evidence="1 2" key="1">
    <citation type="journal article" date="2016" name="Mol. Biol. Evol.">
        <title>Comparative Genomics of Early-Diverging Mushroom-Forming Fungi Provides Insights into the Origins of Lignocellulose Decay Capabilities.</title>
        <authorList>
            <person name="Nagy L.G."/>
            <person name="Riley R."/>
            <person name="Tritt A."/>
            <person name="Adam C."/>
            <person name="Daum C."/>
            <person name="Floudas D."/>
            <person name="Sun H."/>
            <person name="Yadav J.S."/>
            <person name="Pangilinan J."/>
            <person name="Larsson K.H."/>
            <person name="Matsuura K."/>
            <person name="Barry K."/>
            <person name="Labutti K."/>
            <person name="Kuo R."/>
            <person name="Ohm R.A."/>
            <person name="Bhattacharya S.S."/>
            <person name="Shirouzu T."/>
            <person name="Yoshinaga Y."/>
            <person name="Martin F.M."/>
            <person name="Grigoriev I.V."/>
            <person name="Hibbett D.S."/>
        </authorList>
    </citation>
    <scope>NUCLEOTIDE SEQUENCE [LARGE SCALE GENOMIC DNA]</scope>
    <source>
        <strain evidence="1 2">CBS 109695</strain>
    </source>
</reference>
<sequence>MDNREDLARISIDTLQEWTLIKSNYLNAAVVRLDALLKAKDINSAESRDRCLIRINEYVDSVFEMAKPNIRVNGQNFEEISEDDDEIEPFDEALDRHIWSLSDQRLKWDRMMARTRVERPREVEAMLQDLFDRQQDAATQDIEVAVDDADNFDDLTFARLPDIEQAFLKTSSIAEELNQATIQFERSKQVKTATKEIKALKP</sequence>
<proteinExistence type="predicted"/>
<evidence type="ECO:0000313" key="2">
    <source>
        <dbReference type="Proteomes" id="UP000076532"/>
    </source>
</evidence>
<evidence type="ECO:0000313" key="1">
    <source>
        <dbReference type="EMBL" id="KZP24883.1"/>
    </source>
</evidence>
<gene>
    <name evidence="1" type="ORF">FIBSPDRAFT_909798</name>
</gene>
<dbReference type="EMBL" id="KV417524">
    <property type="protein sequence ID" value="KZP24883.1"/>
    <property type="molecule type" value="Genomic_DNA"/>
</dbReference>
<name>A0A166NCZ1_9AGAM</name>
<accession>A0A166NCZ1</accession>
<dbReference type="AlphaFoldDB" id="A0A166NCZ1"/>